<protein>
    <submittedName>
        <fullName evidence="2">Uncharacterized protein</fullName>
    </submittedName>
</protein>
<comment type="caution">
    <text evidence="2">The sequence shown here is derived from an EMBL/GenBank/DDBJ whole genome shotgun (WGS) entry which is preliminary data.</text>
</comment>
<evidence type="ECO:0000256" key="1">
    <source>
        <dbReference type="SAM" id="Coils"/>
    </source>
</evidence>
<dbReference type="InterPro" id="IPR045633">
    <property type="entry name" value="DUF6414"/>
</dbReference>
<evidence type="ECO:0000313" key="3">
    <source>
        <dbReference type="Proteomes" id="UP000663981"/>
    </source>
</evidence>
<gene>
    <name evidence="2" type="ORF">I7822_29125</name>
</gene>
<sequence length="319" mass="36731">MKEIIYLDTGMLHSYIAQHYDGLPTETSNERGEEVKDVNEQDHGYKSGTSIEARIKSGKFEIPAFIKTPEGEIKVRWQPGEFMSEKAVISQTETGKEIISKQLHDNALETFENYLENENILYDINDTDIEGKYVKLTSSFKIIDFNYLKKILQTDKLIEFMFMKQDEELKSIKDEVKAVQEKQLKARQQALLNQVSSDLNSKKAEMRGQFQFIEKSMDYLTDILPTNSFIVMENTIAPLKDDYLREKANELMFKYGTSSTNIYLTMVGKVTNKIDSIELPNFDKDPFFSFPKILNMVLNPLGVVNEGDLIISPVAIYFE</sequence>
<feature type="coiled-coil region" evidence="1">
    <location>
        <begin position="162"/>
        <end position="189"/>
    </location>
</feature>
<keyword evidence="1" id="KW-0175">Coiled coil</keyword>
<dbReference type="RefSeq" id="WP_207982531.1">
    <property type="nucleotide sequence ID" value="NZ_JAGDEL010000047.1"/>
</dbReference>
<accession>A0ABS3NBL7</accession>
<dbReference type="Pfam" id="PF19952">
    <property type="entry name" value="DUF6414"/>
    <property type="match status" value="1"/>
</dbReference>
<keyword evidence="3" id="KW-1185">Reference proteome</keyword>
<dbReference type="Proteomes" id="UP000663981">
    <property type="component" value="Unassembled WGS sequence"/>
</dbReference>
<evidence type="ECO:0000313" key="2">
    <source>
        <dbReference type="EMBL" id="MBO1515676.1"/>
    </source>
</evidence>
<dbReference type="EMBL" id="JAGDEL010000047">
    <property type="protein sequence ID" value="MBO1515676.1"/>
    <property type="molecule type" value="Genomic_DNA"/>
</dbReference>
<reference evidence="2 3" key="1">
    <citation type="submission" date="2021-03" db="EMBL/GenBank/DDBJ databases">
        <title>Whole genome sequence of Metabacillus bambusae BG109.</title>
        <authorList>
            <person name="Jeong J.W."/>
        </authorList>
    </citation>
    <scope>NUCLEOTIDE SEQUENCE [LARGE SCALE GENOMIC DNA]</scope>
    <source>
        <strain evidence="2 3">BG109</strain>
    </source>
</reference>
<proteinExistence type="predicted"/>
<name>A0ABS3NBL7_9BACI</name>
<organism evidence="2 3">
    <name type="scientific">Metabacillus bambusae</name>
    <dbReference type="NCBI Taxonomy" id="2795218"/>
    <lineage>
        <taxon>Bacteria</taxon>
        <taxon>Bacillati</taxon>
        <taxon>Bacillota</taxon>
        <taxon>Bacilli</taxon>
        <taxon>Bacillales</taxon>
        <taxon>Bacillaceae</taxon>
        <taxon>Metabacillus</taxon>
    </lineage>
</organism>